<dbReference type="KEGG" id="tje:TJEJU_3833"/>
<reference evidence="4 5" key="1">
    <citation type="submission" date="2017-07" db="EMBL/GenBank/DDBJ databases">
        <authorList>
            <person name="Sun Z.S."/>
            <person name="Albrecht U."/>
            <person name="Echele G."/>
            <person name="Lee C.C."/>
        </authorList>
    </citation>
    <scope>NUCLEOTIDE SEQUENCE [LARGE SCALE GENOMIC DNA]</scope>
    <source>
        <strain evidence="5">type strain: KCTC 22618</strain>
    </source>
</reference>
<dbReference type="SMART" id="SM00028">
    <property type="entry name" value="TPR"/>
    <property type="match status" value="3"/>
</dbReference>
<dbReference type="PANTHER" id="PTHR45586">
    <property type="entry name" value="TPR REPEAT-CONTAINING PROTEIN PA4667"/>
    <property type="match status" value="1"/>
</dbReference>
<dbReference type="InterPro" id="IPR051012">
    <property type="entry name" value="CellSynth/LPSAsmb/PSIAsmb"/>
</dbReference>
<feature type="repeat" description="TPR" evidence="3">
    <location>
        <begin position="106"/>
        <end position="139"/>
    </location>
</feature>
<dbReference type="InterPro" id="IPR011990">
    <property type="entry name" value="TPR-like_helical_dom_sf"/>
</dbReference>
<dbReference type="Gene3D" id="1.25.40.10">
    <property type="entry name" value="Tetratricopeptide repeat domain"/>
    <property type="match status" value="1"/>
</dbReference>
<accession>A0A238UEI5</accession>
<dbReference type="RefSeq" id="WP_157730284.1">
    <property type="nucleotide sequence ID" value="NZ_LT899436.1"/>
</dbReference>
<dbReference type="EMBL" id="LT899436">
    <property type="protein sequence ID" value="SNR17465.1"/>
    <property type="molecule type" value="Genomic_DNA"/>
</dbReference>
<keyword evidence="5" id="KW-1185">Reference proteome</keyword>
<proteinExistence type="predicted"/>
<dbReference type="OrthoDB" id="9811837at2"/>
<evidence type="ECO:0000256" key="2">
    <source>
        <dbReference type="ARBA" id="ARBA00022803"/>
    </source>
</evidence>
<dbReference type="PANTHER" id="PTHR45586:SF1">
    <property type="entry name" value="LIPOPOLYSACCHARIDE ASSEMBLY PROTEIN B"/>
    <property type="match status" value="1"/>
</dbReference>
<feature type="repeat" description="TPR" evidence="3">
    <location>
        <begin position="72"/>
        <end position="105"/>
    </location>
</feature>
<keyword evidence="2 3" id="KW-0802">TPR repeat</keyword>
<organism evidence="4 5">
    <name type="scientific">Tenacibaculum jejuense</name>
    <dbReference type="NCBI Taxonomy" id="584609"/>
    <lineage>
        <taxon>Bacteria</taxon>
        <taxon>Pseudomonadati</taxon>
        <taxon>Bacteroidota</taxon>
        <taxon>Flavobacteriia</taxon>
        <taxon>Flavobacteriales</taxon>
        <taxon>Flavobacteriaceae</taxon>
        <taxon>Tenacibaculum</taxon>
    </lineage>
</organism>
<name>A0A238UEI5_9FLAO</name>
<keyword evidence="1" id="KW-0677">Repeat</keyword>
<dbReference type="InterPro" id="IPR019734">
    <property type="entry name" value="TPR_rpt"/>
</dbReference>
<sequence length="280" mass="32056">MKKALSKFLASLGISGSKEVKKTVQDNSYSQRINDIKFTDQQGNEISKEELSQATGRYNYAVYSKNKSSDKAKKLHQKAREYGQKGDYTEAISHLEEAIHDSPEWAYPYYDLAYTYLLNDDFEKALKYYELTDKVAPNGFFTSKTAVDVLRKEKKGVFSEGLYKNYMTLEWIDNPQEKAQMLKLLVDNYPSLAPAWKDYSNFLEGEERLQAIEKGLNENPDIETEGVLTINKALVLNLNGQFNEAKELLMQVIFNSKSTFGNQELAKLVLNSISEENKKK</sequence>
<gene>
    <name evidence="4" type="ORF">TJEJU_3833</name>
</gene>
<evidence type="ECO:0000256" key="3">
    <source>
        <dbReference type="PROSITE-ProRule" id="PRU00339"/>
    </source>
</evidence>
<dbReference type="Proteomes" id="UP000215214">
    <property type="component" value="Chromosome TJEJU"/>
</dbReference>
<evidence type="ECO:0000256" key="1">
    <source>
        <dbReference type="ARBA" id="ARBA00022737"/>
    </source>
</evidence>
<dbReference type="Pfam" id="PF14559">
    <property type="entry name" value="TPR_19"/>
    <property type="match status" value="1"/>
</dbReference>
<dbReference type="PROSITE" id="PS50005">
    <property type="entry name" value="TPR"/>
    <property type="match status" value="2"/>
</dbReference>
<dbReference type="AlphaFoldDB" id="A0A238UEI5"/>
<protein>
    <submittedName>
        <fullName evidence="4">Uncharacterized protein</fullName>
    </submittedName>
</protein>
<dbReference type="SUPFAM" id="SSF48452">
    <property type="entry name" value="TPR-like"/>
    <property type="match status" value="1"/>
</dbReference>
<evidence type="ECO:0000313" key="4">
    <source>
        <dbReference type="EMBL" id="SNR17465.1"/>
    </source>
</evidence>
<evidence type="ECO:0000313" key="5">
    <source>
        <dbReference type="Proteomes" id="UP000215214"/>
    </source>
</evidence>